<accession>A0ABN7B1Z1</accession>
<dbReference type="PANTHER" id="PTHR13387">
    <property type="entry name" value="PROTEIN HGH1 HOMOLOG"/>
    <property type="match status" value="1"/>
</dbReference>
<evidence type="ECO:0000256" key="2">
    <source>
        <dbReference type="ARBA" id="ARBA00014076"/>
    </source>
</evidence>
<evidence type="ECO:0000256" key="1">
    <source>
        <dbReference type="ARBA" id="ARBA00006712"/>
    </source>
</evidence>
<dbReference type="Pfam" id="PF04064">
    <property type="entry name" value="DUF384"/>
    <property type="match status" value="1"/>
</dbReference>
<evidence type="ECO:0000313" key="5">
    <source>
        <dbReference type="EMBL" id="BES96757.1"/>
    </source>
</evidence>
<dbReference type="EMBL" id="AP028915">
    <property type="protein sequence ID" value="BES96757.1"/>
    <property type="molecule type" value="Genomic_DNA"/>
</dbReference>
<dbReference type="InterPro" id="IPR011989">
    <property type="entry name" value="ARM-like"/>
</dbReference>
<evidence type="ECO:0000313" key="6">
    <source>
        <dbReference type="Proteomes" id="UP001307889"/>
    </source>
</evidence>
<keyword evidence="6" id="KW-1185">Reference proteome</keyword>
<evidence type="ECO:0000259" key="4">
    <source>
        <dbReference type="Pfam" id="PF04064"/>
    </source>
</evidence>
<dbReference type="InterPro" id="IPR007205">
    <property type="entry name" value="Protein_HGH1_N"/>
</dbReference>
<feature type="domain" description="Protein HGH1 N-terminal" evidence="3">
    <location>
        <begin position="106"/>
        <end position="275"/>
    </location>
</feature>
<organism evidence="5 6">
    <name type="scientific">Nesidiocoris tenuis</name>
    <dbReference type="NCBI Taxonomy" id="355587"/>
    <lineage>
        <taxon>Eukaryota</taxon>
        <taxon>Metazoa</taxon>
        <taxon>Ecdysozoa</taxon>
        <taxon>Arthropoda</taxon>
        <taxon>Hexapoda</taxon>
        <taxon>Insecta</taxon>
        <taxon>Pterygota</taxon>
        <taxon>Neoptera</taxon>
        <taxon>Paraneoptera</taxon>
        <taxon>Hemiptera</taxon>
        <taxon>Heteroptera</taxon>
        <taxon>Panheteroptera</taxon>
        <taxon>Cimicomorpha</taxon>
        <taxon>Miridae</taxon>
        <taxon>Dicyphina</taxon>
        <taxon>Nesidiocoris</taxon>
    </lineage>
</organism>
<reference evidence="5 6" key="1">
    <citation type="submission" date="2023-09" db="EMBL/GenBank/DDBJ databases">
        <title>Nesidiocoris tenuis whole genome shotgun sequence.</title>
        <authorList>
            <person name="Shibata T."/>
            <person name="Shimoda M."/>
            <person name="Kobayashi T."/>
            <person name="Uehara T."/>
        </authorList>
    </citation>
    <scope>NUCLEOTIDE SEQUENCE [LARGE SCALE GENOMIC DNA]</scope>
    <source>
        <strain evidence="5 6">Japan</strain>
    </source>
</reference>
<evidence type="ECO:0000259" key="3">
    <source>
        <dbReference type="Pfam" id="PF04063"/>
    </source>
</evidence>
<dbReference type="InterPro" id="IPR016024">
    <property type="entry name" value="ARM-type_fold"/>
</dbReference>
<dbReference type="InterPro" id="IPR039717">
    <property type="entry name" value="Hgh1"/>
</dbReference>
<dbReference type="SUPFAM" id="SSF48371">
    <property type="entry name" value="ARM repeat"/>
    <property type="match status" value="1"/>
</dbReference>
<proteinExistence type="inferred from homology"/>
<gene>
    <name evidence="5" type="ORF">NTJ_09570</name>
</gene>
<name>A0ABN7B1Z1_9HEMI</name>
<protein>
    <recommendedName>
        <fullName evidence="2">Protein HGH1 homolog</fullName>
    </recommendedName>
</protein>
<sequence>MLNGNPLKLPMGVVAKLIAQDDDCRLLMVEHLLSLSSQSDGVSEIIKNESLVEVLLDAAKVGNVCGNKALQTLINVSASSLEGARRVAKVEDGLAPNVKRLLDMALTPESPTGDNACIVLANVTRYQEIAEMTVSDILATDRLDSLVNAVCDKAHNRDGQRLEYSAHVLGNLCQSKIFRAAILDASREIMSRVLPVIHTSPSAIERRGVASAVFNCLLDPSTHEILLSPTYDILTVLLLPLAGPEEFDMDEYDKMPVQLQFLPADKTREADPDLRNILLCSLLRLCSTRNIRTQVRDSNAYLILREYHKWETDRSNLLAAENVIDLLIRTEDEIGVDDVSSLDVPDDLVEKFEKMDKDFISDE</sequence>
<dbReference type="Pfam" id="PF04063">
    <property type="entry name" value="DUF383"/>
    <property type="match status" value="1"/>
</dbReference>
<comment type="similarity">
    <text evidence="1">Belongs to the HGH1 family.</text>
</comment>
<dbReference type="Proteomes" id="UP001307889">
    <property type="component" value="Chromosome 7"/>
</dbReference>
<dbReference type="InterPro" id="IPR007206">
    <property type="entry name" value="Protein_HGH1_C"/>
</dbReference>
<dbReference type="Gene3D" id="1.25.10.10">
    <property type="entry name" value="Leucine-rich Repeat Variant"/>
    <property type="match status" value="1"/>
</dbReference>
<feature type="domain" description="Protein HGH1 C-terminal" evidence="4">
    <location>
        <begin position="281"/>
        <end position="334"/>
    </location>
</feature>
<dbReference type="PANTHER" id="PTHR13387:SF9">
    <property type="entry name" value="PROTEIN HGH1 HOMOLOG"/>
    <property type="match status" value="1"/>
</dbReference>